<accession>A0ACC0DKQ7</accession>
<evidence type="ECO:0000313" key="2">
    <source>
        <dbReference type="Proteomes" id="UP001497680"/>
    </source>
</evidence>
<proteinExistence type="predicted"/>
<evidence type="ECO:0000313" key="1">
    <source>
        <dbReference type="EMBL" id="KAI6093140.1"/>
    </source>
</evidence>
<dbReference type="EMBL" id="MU394281">
    <property type="protein sequence ID" value="KAI6093140.1"/>
    <property type="molecule type" value="Genomic_DNA"/>
</dbReference>
<reference evidence="1 2" key="1">
    <citation type="journal article" date="2022" name="New Phytol.">
        <title>Ecological generalism drives hyperdiversity of secondary metabolite gene clusters in xylarialean endophytes.</title>
        <authorList>
            <person name="Franco M.E.E."/>
            <person name="Wisecaver J.H."/>
            <person name="Arnold A.E."/>
            <person name="Ju Y.M."/>
            <person name="Slot J.C."/>
            <person name="Ahrendt S."/>
            <person name="Moore L.P."/>
            <person name="Eastman K.E."/>
            <person name="Scott K."/>
            <person name="Konkel Z."/>
            <person name="Mondo S.J."/>
            <person name="Kuo A."/>
            <person name="Hayes R.D."/>
            <person name="Haridas S."/>
            <person name="Andreopoulos B."/>
            <person name="Riley R."/>
            <person name="LaButti K."/>
            <person name="Pangilinan J."/>
            <person name="Lipzen A."/>
            <person name="Amirebrahimi M."/>
            <person name="Yan J."/>
            <person name="Adam C."/>
            <person name="Keymanesh K."/>
            <person name="Ng V."/>
            <person name="Louie K."/>
            <person name="Northen T."/>
            <person name="Drula E."/>
            <person name="Henrissat B."/>
            <person name="Hsieh H.M."/>
            <person name="Youens-Clark K."/>
            <person name="Lutzoni F."/>
            <person name="Miadlikowska J."/>
            <person name="Eastwood D.C."/>
            <person name="Hamelin R.C."/>
            <person name="Grigoriev I.V."/>
            <person name="U'Ren J.M."/>
        </authorList>
    </citation>
    <scope>NUCLEOTIDE SEQUENCE [LARGE SCALE GENOMIC DNA]</scope>
    <source>
        <strain evidence="1 2">ER1909</strain>
    </source>
</reference>
<protein>
    <submittedName>
        <fullName evidence="1">Uncharacterized protein</fullName>
    </submittedName>
</protein>
<name>A0ACC0DKQ7_9PEZI</name>
<keyword evidence="2" id="KW-1185">Reference proteome</keyword>
<comment type="caution">
    <text evidence="1">The sequence shown here is derived from an EMBL/GenBank/DDBJ whole genome shotgun (WGS) entry which is preliminary data.</text>
</comment>
<sequence>MDRRKGAQASQPCFQFRQHGSCKFGTRCKYSHDASSAAQSRSSTRHRDHGGQLNPPQDRLRAWKRLLNPNPSSSWTPHASTIRNQETGDRFFALALDLMEGDVGASQETVKLLAQEDGLAFIKDIEQYIQESIGRVDNQKARLWLGQIRPMFQLLTHTRVADSNVLEQQVATICNFIQGIGCRRMRVLFDFIADLLSIWSTLPMAKDDEYGISACELSLSVLAIMIDCNATNIIDDNYNQIVKRFEDHVEAAKHSPDGFSKLQARRHLQYLWRRLGVGDALAEAETAKKVPVTRAEFVMRKDLPGMLSAEGPRHDNDHADICDIRILPTHEEITSRRNEYLPTTDSSLFHTPGIRGRLDREFRLLREDTVGQLRDAVSIQLDAMRDRNHKQNRGNNSTIRTYAYEGAAVVDVNFDGKNGMDMVIQFRQPATKKSVQQRRDWWGGSRRLQPGGLVCIISEDGSVLFCVVADTTMIAHEQKRGNIAQDEDEESSRKPSLADDNVFAYVHLCLAEIRQNDIRQVLRWFQWVGPTQHRCLVEFPGVLLPSFQHTLMALQRMSKKSDVPFDDLLASTEQTITLDATEVDPPQYSTKPGFSLNLGCLTNGNPVLRHSPGKPLDPELLSKHSTLDLTQSSALLHTLSRKLALIQGPPGTGKSYTGEKLIKVLLANKTQARLGPILCVCYTNHALDQLLVHLQRDNINIIRIGSRSKAEELESVNLRVVARNADRTKTEKSFLWEQRNILDDLVTSITDSIKGLESCQSLNSLRNYLYASHRWHHDAFFGAMVDEEGFETVRHNAGQLLNQWRRSGRQDNSPPRDVDDLRMADLWSMTHTERALLYTYWVQEQRDPLIAQIMQEYRTYEKTKAERDKVSHDVDLRCLHDADVVGVTTTGLARNLDLLQKLRCKVMLCEEAGEVLEAHTLTALLPSVEHAILIGDHLQLRPQIANYDLQSTNPGGAQYSLDVSLFERLINPLHNSDPRLPFDTLETQRRMHPSISELIRSTLYPALDDGGAVAGYPEIYGMKRRLFWLHHESPEDQESQLDPITTSRTNTFEVEMTVSLVQHLVRQGSYGPDDIAVITPYLGQLMQLRRAMGNLFEISVGERDLEEIEAIEADKVANDEIVVSAYKKPIKRTLLKSIRLATVDNFQGEEAKVVVISLVRSNNANRCGFLSTSNRINVLLSRAQHGMYLIGNANTYRHVNMWFKVLDILEKSGNVGRELELQCPRHPDTPLLVSKADDFLRVAPEGGCILPCDRRLPCGHSCVNRCHHENIHNAVKCLEPCPRPKKGCQHPCKLVCGAPCAPKCNEQLRGLDITLACGHKVSSAPCWQAQDPSTIICKERVEKTVPGCGHTVEVFCHTDVTADSYGCAKTCGAPLHCGHNCQSPCYRCKKREGEVIYMNHGICEQKCGRKYTACRHSCTQPCHPGSACPLCPAPCEVRCSHSKCSKKCHEPCTPCAEQICASSCPHAKCTMPCAAPCDWIPCSKRCEKVLVCGHQCPSICGETCPDTKFCQICCSEDIKAVEVDFIMMQQYHEIDLDEDPCIFPDCGHFTTMANMDGIMDMKAHYEMSAEGNPTALANATQPFSMDEVKTCPTCRGSLRNIARYGRIVRRAMLDEATKKFISWSNIEYSKWANILLDAQERASKSTPPRFLAQNTRPPKLVLTKGRLNQLQSIRDWVGGNRYNEMLRLWQDIRTFINQVKAEEQPFQRVGDFVQHAARQRKLGGDFVFDETQIQSKGYLQACSLLLKCDITIVSDFMGLRKDLLNARPKLTLDFSQQIADCRILAEKSRATKHFRQEAEAYVYLAQLFAFSRALVLVEDSSSKATREVSAEELKKQTLDQLAAARELVEKHIEQTKGIMTEIEATEKILSDGVFYNPVSTDEMRAVYTAMAREFSGTGHWYTCVNGHPFTVGECGMPMEQARCPECREAVGGVRHMPAAGVQRADGIDDIARGMDRMGIH</sequence>
<dbReference type="Proteomes" id="UP001497680">
    <property type="component" value="Unassembled WGS sequence"/>
</dbReference>
<organism evidence="1 2">
    <name type="scientific">Hypoxylon rubiginosum</name>
    <dbReference type="NCBI Taxonomy" id="110542"/>
    <lineage>
        <taxon>Eukaryota</taxon>
        <taxon>Fungi</taxon>
        <taxon>Dikarya</taxon>
        <taxon>Ascomycota</taxon>
        <taxon>Pezizomycotina</taxon>
        <taxon>Sordariomycetes</taxon>
        <taxon>Xylariomycetidae</taxon>
        <taxon>Xylariales</taxon>
        <taxon>Hypoxylaceae</taxon>
        <taxon>Hypoxylon</taxon>
    </lineage>
</organism>
<gene>
    <name evidence="1" type="ORF">F4821DRAFT_222192</name>
</gene>